<gene>
    <name evidence="1" type="ORF">CDAR_612271</name>
</gene>
<dbReference type="Proteomes" id="UP001054837">
    <property type="component" value="Unassembled WGS sequence"/>
</dbReference>
<proteinExistence type="predicted"/>
<reference evidence="1 2" key="1">
    <citation type="submission" date="2021-06" db="EMBL/GenBank/DDBJ databases">
        <title>Caerostris darwini draft genome.</title>
        <authorList>
            <person name="Kono N."/>
            <person name="Arakawa K."/>
        </authorList>
    </citation>
    <scope>NUCLEOTIDE SEQUENCE [LARGE SCALE GENOMIC DNA]</scope>
</reference>
<accession>A0AAV4S2W3</accession>
<evidence type="ECO:0000313" key="2">
    <source>
        <dbReference type="Proteomes" id="UP001054837"/>
    </source>
</evidence>
<protein>
    <submittedName>
        <fullName evidence="1">Uncharacterized protein</fullName>
    </submittedName>
</protein>
<name>A0AAV4S2W3_9ARAC</name>
<organism evidence="1 2">
    <name type="scientific">Caerostris darwini</name>
    <dbReference type="NCBI Taxonomy" id="1538125"/>
    <lineage>
        <taxon>Eukaryota</taxon>
        <taxon>Metazoa</taxon>
        <taxon>Ecdysozoa</taxon>
        <taxon>Arthropoda</taxon>
        <taxon>Chelicerata</taxon>
        <taxon>Arachnida</taxon>
        <taxon>Araneae</taxon>
        <taxon>Araneomorphae</taxon>
        <taxon>Entelegynae</taxon>
        <taxon>Araneoidea</taxon>
        <taxon>Araneidae</taxon>
        <taxon>Caerostris</taxon>
    </lineage>
</organism>
<evidence type="ECO:0000313" key="1">
    <source>
        <dbReference type="EMBL" id="GIY26742.1"/>
    </source>
</evidence>
<sequence>MLNAHEEISFTPSTSDYEKSTTDIIHKNNSTVKNLHLRSWKDLIQDLFSKEKNMLNAHEEISFTPSTSDYEKSTTDIIHKNNSTVKNLHLRSWKGLIQDLFSKEKNMLNAHEEISFTPSTSDYEKSTTDIIHKKNNSIKNLHLRSWKGLIEDLFSKENNMLNAHEVISFTPSTSDYEKSATDIIHKKNNSMKNLHLRTWKGLIQDLFSKEKNMLNAHEEISFTPSTSDYEKSTTDIIHKNNSTVKTLHVRSWKGLIQDLFSKEKNMLNAHEEISFTPSTSDYEKSTTDIIHKNNSTVKNLHLRSWKGLIQDLFSKEKNMLNAHEEISFTPSTSDYEKSTTDIIHKKNNSIKNLHLRSWKGLIEDLFSKENNMLNAHEVISFTPSTSDYEKSTTDIIHKKNNSMKNLHLRSWKDLIQDLFSKEKNMLNAHEEISFTPSKSVYEKSTTDSIHKKNNSMKNLHLRTWKGLIQDLFSKEKNMLIAHEEISFTPSTSDYEKSTTDIIYKKNNSIKNLHLRSWKDLIQDLFSKEKNMLNAHEEISFTPSKSDYEKSTTDIIHKKNNSMNNLHLRSWKDLIQDLFSKEKNMLNAHEEISFTPSKSVYEKSTTDSIHKKNNSMKNLHLRTWKGLIQDLFSKEKNMLNAHEEISFTPSTSDYEKSTTDIIYKKNNSIKNLHLRSWKDLIQDLFSKEKNMLNAHEEISFTSSTNDYEKSTTDIIHKKNNSIKNLHLRKWKGVIQDLFSKEKNIMNTHQNFSSETSTSDNEKSVTDIINKENIPIKNLQLRTWKDLIQDLFSKETNVLSAHQEISSKPSHERYHYYLMNEYQKSQTNINTSQDILAQNEYLQTLKNLTQYLLTDEKQLMHKSKDLQSLLANNILKDLKNTEGQFMKSNAVSSQNINTNKNRSSLHNEGKNLMKIKSIKRIGPHAKHNKTRKLYLYRYPQRSKSTIQKSQFDINRTNSDFIFSKIFPTKQNFSNLYSTSQSSNIIIKQYPFAKSIWKERKFHQNISPNSIIRNKHVKHFAINHNKHSKAHPLYNLKLTKGHKVEKKARKSKKKKSSIFGTMLSKYTITEEKNFYQVEPTNLSSDLKFRINNGNNFTQVKRKQKKKKTKQIKKFHRTTPINSTSTLTHNLSTSSSILNDGFKIWNILPKHGRYGGIHRNKKKNTKRFSNEMFSKNKAKKNFIYKHSEQYKLLPKDSSKDKNIGELLKKSSRKQNQFEEKKKKTFEVETTESDLLNYEKQLHKPDYLFKELPIENLWWYNVIAAQDSMKKSTDAIIDKEFNKYTVKESQILDFDMRNQHDQFEVATTVSDFSKNGNQPQTFEYLKEFKEHFPIKDLWWYNEMNAHEFQNDKNRLLTEQNRESNNILDVVKLNNLTKFLINEEKYEKNPYEKNNLFTEQIREPDTILDVIKFNNLTKFLISEERYFNKDLDKSMAERKWSNTLNFDPDDDLTKSSNIKDNFDDYIGNFSDKSNLIYRISPLPTFKPYLSHRNNQTTQEKEVNDQRKVEVLFQKLVAAEKQPIEELLPKHITESKINSKHNSINGLLSQLMSEEKVQVEKNEKLKPRNISTQIEKPLSKEESLGNSKNKLLLKLRNYEKQFIEGQTLLTVTEHTNSSIEIGNENRTYDDRIKMKQNYSTGKCFWNLKITKGEVLLVKTKQNNMIYSTT</sequence>
<dbReference type="EMBL" id="BPLQ01006967">
    <property type="protein sequence ID" value="GIY26742.1"/>
    <property type="molecule type" value="Genomic_DNA"/>
</dbReference>
<keyword evidence="2" id="KW-1185">Reference proteome</keyword>
<comment type="caution">
    <text evidence="1">The sequence shown here is derived from an EMBL/GenBank/DDBJ whole genome shotgun (WGS) entry which is preliminary data.</text>
</comment>